<evidence type="ECO:0000313" key="4">
    <source>
        <dbReference type="Proteomes" id="UP001457282"/>
    </source>
</evidence>
<reference evidence="3 4" key="1">
    <citation type="journal article" date="2023" name="G3 (Bethesda)">
        <title>A chromosome-length genome assembly and annotation of blackberry (Rubus argutus, cv. 'Hillquist').</title>
        <authorList>
            <person name="Bruna T."/>
            <person name="Aryal R."/>
            <person name="Dudchenko O."/>
            <person name="Sargent D.J."/>
            <person name="Mead D."/>
            <person name="Buti M."/>
            <person name="Cavallini A."/>
            <person name="Hytonen T."/>
            <person name="Andres J."/>
            <person name="Pham M."/>
            <person name="Weisz D."/>
            <person name="Mascagni F."/>
            <person name="Usai G."/>
            <person name="Natali L."/>
            <person name="Bassil N."/>
            <person name="Fernandez G.E."/>
            <person name="Lomsadze A."/>
            <person name="Armour M."/>
            <person name="Olukolu B."/>
            <person name="Poorten T."/>
            <person name="Britton C."/>
            <person name="Davik J."/>
            <person name="Ashrafi H."/>
            <person name="Aiden E.L."/>
            <person name="Borodovsky M."/>
            <person name="Worthington M."/>
        </authorList>
    </citation>
    <scope>NUCLEOTIDE SEQUENCE [LARGE SCALE GENOMIC DNA]</scope>
    <source>
        <strain evidence="3">PI 553951</strain>
    </source>
</reference>
<keyword evidence="2" id="KW-0472">Membrane</keyword>
<sequence>MRCGQKLGARAGEIEGGGAAVWRRHGPGIWHGDYGHGLKLIAAVFCFGYYLIIVFGFLVSGKRAMGTGRADLVLRWDFVSCCFAGPPYIGRERRRKYLFLLQLTEEKSLKNHKNPYLNSFTSKPSTTETHITSPNLLQICRTHLFSSTHNHHDADDADLPTCRRRPQAQVAHLLRCCNSSTSVLFAAPPIQSPVPTHPSHLHRSQLATQSPLTSTLILISATNSSCSSTPTTTTTPTTPSLPFLPVAALCRAAPAQLYLHRRRRTHHPLPTSPASSMLSLPPSLI</sequence>
<keyword evidence="4" id="KW-1185">Reference proteome</keyword>
<feature type="region of interest" description="Disordered" evidence="1">
    <location>
        <begin position="266"/>
        <end position="285"/>
    </location>
</feature>
<gene>
    <name evidence="3" type="ORF">M0R45_026173</name>
</gene>
<proteinExistence type="predicted"/>
<evidence type="ECO:0000256" key="2">
    <source>
        <dbReference type="SAM" id="Phobius"/>
    </source>
</evidence>
<organism evidence="3 4">
    <name type="scientific">Rubus argutus</name>
    <name type="common">Southern blackberry</name>
    <dbReference type="NCBI Taxonomy" id="59490"/>
    <lineage>
        <taxon>Eukaryota</taxon>
        <taxon>Viridiplantae</taxon>
        <taxon>Streptophyta</taxon>
        <taxon>Embryophyta</taxon>
        <taxon>Tracheophyta</taxon>
        <taxon>Spermatophyta</taxon>
        <taxon>Magnoliopsida</taxon>
        <taxon>eudicotyledons</taxon>
        <taxon>Gunneridae</taxon>
        <taxon>Pentapetalae</taxon>
        <taxon>rosids</taxon>
        <taxon>fabids</taxon>
        <taxon>Rosales</taxon>
        <taxon>Rosaceae</taxon>
        <taxon>Rosoideae</taxon>
        <taxon>Rosoideae incertae sedis</taxon>
        <taxon>Rubus</taxon>
    </lineage>
</organism>
<dbReference type="EMBL" id="JBEDUW010000005">
    <property type="protein sequence ID" value="KAK9929063.1"/>
    <property type="molecule type" value="Genomic_DNA"/>
</dbReference>
<feature type="transmembrane region" description="Helical" evidence="2">
    <location>
        <begin position="40"/>
        <end position="59"/>
    </location>
</feature>
<comment type="caution">
    <text evidence="3">The sequence shown here is derived from an EMBL/GenBank/DDBJ whole genome shotgun (WGS) entry which is preliminary data.</text>
</comment>
<dbReference type="Proteomes" id="UP001457282">
    <property type="component" value="Unassembled WGS sequence"/>
</dbReference>
<feature type="compositionally biased region" description="Low complexity" evidence="1">
    <location>
        <begin position="268"/>
        <end position="285"/>
    </location>
</feature>
<dbReference type="AlphaFoldDB" id="A0AAW1WWU7"/>
<protein>
    <submittedName>
        <fullName evidence="3">Uncharacterized protein</fullName>
    </submittedName>
</protein>
<accession>A0AAW1WWU7</accession>
<keyword evidence="2" id="KW-0812">Transmembrane</keyword>
<keyword evidence="2" id="KW-1133">Transmembrane helix</keyword>
<evidence type="ECO:0000313" key="3">
    <source>
        <dbReference type="EMBL" id="KAK9929063.1"/>
    </source>
</evidence>
<evidence type="ECO:0000256" key="1">
    <source>
        <dbReference type="SAM" id="MobiDB-lite"/>
    </source>
</evidence>
<name>A0AAW1WWU7_RUBAR</name>